<dbReference type="Pfam" id="PF00085">
    <property type="entry name" value="Thioredoxin"/>
    <property type="match status" value="1"/>
</dbReference>
<name>A0ABP1B1J9_9BRYO</name>
<sequence>MGALGMNLPSIIYLSPFFPYRLLHEYEKETRISSSSSSSSSNSFCWKQQRSKSRSLRSLRSLGSLRRSRRSRRKIGLPLRVQAFWGRGTEKPTVVEMIPITDEEQFDQLLDSGRPILVEWMAAWCRKCIYLKPKLEKLAAEFHPHIQFYCIDVNAVPSALVKRAGVTKMPTIQLWKDKEKHAEVIGGDKAWLVLDHVREMVAAIKR</sequence>
<dbReference type="InterPro" id="IPR013766">
    <property type="entry name" value="Thioredoxin_domain"/>
</dbReference>
<keyword evidence="3" id="KW-1185">Reference proteome</keyword>
<dbReference type="InterPro" id="IPR044253">
    <property type="entry name" value="WCRKC1/2"/>
</dbReference>
<dbReference type="PROSITE" id="PS51352">
    <property type="entry name" value="THIOREDOXIN_2"/>
    <property type="match status" value="1"/>
</dbReference>
<gene>
    <name evidence="2" type="ORF">CSSPJE1EN2_LOCUS11714</name>
</gene>
<dbReference type="CDD" id="cd02947">
    <property type="entry name" value="TRX_family"/>
    <property type="match status" value="1"/>
</dbReference>
<dbReference type="PANTHER" id="PTHR47192:SF4">
    <property type="entry name" value="THIOREDOXIN-LIKE 3-2, CHLOROPLASTIC"/>
    <property type="match status" value="1"/>
</dbReference>
<evidence type="ECO:0000313" key="2">
    <source>
        <dbReference type="EMBL" id="CAK9868755.1"/>
    </source>
</evidence>
<reference evidence="2" key="1">
    <citation type="submission" date="2024-03" db="EMBL/GenBank/DDBJ databases">
        <authorList>
            <consortium name="ELIXIR-Norway"/>
            <consortium name="Elixir Norway"/>
        </authorList>
    </citation>
    <scope>NUCLEOTIDE SEQUENCE</scope>
</reference>
<evidence type="ECO:0000259" key="1">
    <source>
        <dbReference type="PROSITE" id="PS51352"/>
    </source>
</evidence>
<accession>A0ABP1B1J9</accession>
<dbReference type="Proteomes" id="UP001497522">
    <property type="component" value="Chromosome 18"/>
</dbReference>
<dbReference type="EMBL" id="OZ023719">
    <property type="protein sequence ID" value="CAK9868755.1"/>
    <property type="molecule type" value="Genomic_DNA"/>
</dbReference>
<proteinExistence type="predicted"/>
<dbReference type="SUPFAM" id="SSF52833">
    <property type="entry name" value="Thioredoxin-like"/>
    <property type="match status" value="1"/>
</dbReference>
<dbReference type="InterPro" id="IPR036249">
    <property type="entry name" value="Thioredoxin-like_sf"/>
</dbReference>
<feature type="domain" description="Thioredoxin" evidence="1">
    <location>
        <begin position="85"/>
        <end position="206"/>
    </location>
</feature>
<protein>
    <recommendedName>
        <fullName evidence="1">Thioredoxin domain-containing protein</fullName>
    </recommendedName>
</protein>
<organism evidence="2 3">
    <name type="scientific">Sphagnum jensenii</name>
    <dbReference type="NCBI Taxonomy" id="128206"/>
    <lineage>
        <taxon>Eukaryota</taxon>
        <taxon>Viridiplantae</taxon>
        <taxon>Streptophyta</taxon>
        <taxon>Embryophyta</taxon>
        <taxon>Bryophyta</taxon>
        <taxon>Sphagnophytina</taxon>
        <taxon>Sphagnopsida</taxon>
        <taxon>Sphagnales</taxon>
        <taxon>Sphagnaceae</taxon>
        <taxon>Sphagnum</taxon>
    </lineage>
</organism>
<evidence type="ECO:0000313" key="3">
    <source>
        <dbReference type="Proteomes" id="UP001497522"/>
    </source>
</evidence>
<dbReference type="Gene3D" id="3.40.30.10">
    <property type="entry name" value="Glutaredoxin"/>
    <property type="match status" value="1"/>
</dbReference>
<dbReference type="PANTHER" id="PTHR47192">
    <property type="entry name" value="THIOREDOXIN-LIKE 3-2, CHLOROPLASTIC"/>
    <property type="match status" value="1"/>
</dbReference>